<dbReference type="STRING" id="1123367.GCA_000621305_03197"/>
<gene>
    <name evidence="1" type="ORF">C666_04995</name>
</gene>
<protein>
    <recommendedName>
        <fullName evidence="3">Lipoprotein</fullName>
    </recommendedName>
</protein>
<keyword evidence="2" id="KW-1185">Reference proteome</keyword>
<dbReference type="Proteomes" id="UP000013232">
    <property type="component" value="Unassembled WGS sequence"/>
</dbReference>
<sequence length="157" mass="16928">MRKAGMKRMRWGLAAVSAMIAAGACHFWLGPVLFPRPDLVVAPEPGCDLQRSACVTEVAPGAVEVRFEPRPIPSARPFRARVMAKGLSVRKVEIDFSGTTMDMGFNRTVLAVAGDGSHAAEVVLPACISGPMEWRATFVLHGGDRRIVISHVFQSGE</sequence>
<comment type="caution">
    <text evidence="1">The sequence shown here is derived from an EMBL/GenBank/DDBJ whole genome shotgun (WGS) entry which is preliminary data.</text>
</comment>
<evidence type="ECO:0008006" key="3">
    <source>
        <dbReference type="Google" id="ProtNLM"/>
    </source>
</evidence>
<dbReference type="EMBL" id="AMXE01000011">
    <property type="protein sequence ID" value="ENO89641.1"/>
    <property type="molecule type" value="Genomic_DNA"/>
</dbReference>
<proteinExistence type="predicted"/>
<accession>N6Y5Z6</accession>
<dbReference type="AlphaFoldDB" id="N6Y5Z6"/>
<reference evidence="1 2" key="1">
    <citation type="submission" date="2012-09" db="EMBL/GenBank/DDBJ databases">
        <title>Draft Genome Sequences of 6 Strains from Genus Thauera.</title>
        <authorList>
            <person name="Liu B."/>
            <person name="Shapleigh J.P."/>
            <person name="Frostegard A.H."/>
        </authorList>
    </citation>
    <scope>NUCLEOTIDE SEQUENCE [LARGE SCALE GENOMIC DNA]</scope>
    <source>
        <strain evidence="2">47Lol / DSM 12138</strain>
    </source>
</reference>
<dbReference type="eggNOG" id="ENOG5033ID4">
    <property type="taxonomic scope" value="Bacteria"/>
</dbReference>
<evidence type="ECO:0000313" key="2">
    <source>
        <dbReference type="Proteomes" id="UP000013232"/>
    </source>
</evidence>
<dbReference type="PROSITE" id="PS51257">
    <property type="entry name" value="PROKAR_LIPOPROTEIN"/>
    <property type="match status" value="1"/>
</dbReference>
<name>N6Y5Z6_THAL4</name>
<evidence type="ECO:0000313" key="1">
    <source>
        <dbReference type="EMBL" id="ENO89641.1"/>
    </source>
</evidence>
<organism evidence="1 2">
    <name type="scientific">Thauera linaloolentis (strain DSM 12138 / JCM 21573 / CCUG 41526 / CIP 105981 / IAM 15112 / NBRC 102519 / 47Lol)</name>
    <dbReference type="NCBI Taxonomy" id="1123367"/>
    <lineage>
        <taxon>Bacteria</taxon>
        <taxon>Pseudomonadati</taxon>
        <taxon>Pseudomonadota</taxon>
        <taxon>Betaproteobacteria</taxon>
        <taxon>Rhodocyclales</taxon>
        <taxon>Zoogloeaceae</taxon>
        <taxon>Thauera</taxon>
    </lineage>
</organism>